<reference evidence="4 5" key="1">
    <citation type="submission" date="2019-08" db="EMBL/GenBank/DDBJ databases">
        <title>Draft genome sequence of Lysobacter sp. UKS-15.</title>
        <authorList>
            <person name="Im W.-T."/>
        </authorList>
    </citation>
    <scope>NUCLEOTIDE SEQUENCE [LARGE SCALE GENOMIC DNA]</scope>
    <source>
        <strain evidence="4 5">UKS-15</strain>
    </source>
</reference>
<evidence type="ECO:0000256" key="2">
    <source>
        <dbReference type="PROSITE-ProRule" id="PRU00464"/>
    </source>
</evidence>
<accession>A0A5D8ZAM8</accession>
<keyword evidence="5" id="KW-1185">Reference proteome</keyword>
<dbReference type="EMBL" id="VTRV01000004">
    <property type="protein sequence ID" value="TZF91697.1"/>
    <property type="molecule type" value="Genomic_DNA"/>
</dbReference>
<evidence type="ECO:0000313" key="4">
    <source>
        <dbReference type="EMBL" id="TZF91697.1"/>
    </source>
</evidence>
<dbReference type="PRINTS" id="PR00332">
    <property type="entry name" value="HISTRIAD"/>
</dbReference>
<feature type="domain" description="HIT" evidence="3">
    <location>
        <begin position="8"/>
        <end position="117"/>
    </location>
</feature>
<comment type="caution">
    <text evidence="2">Lacks conserved residue(s) required for the propagation of feature annotation.</text>
</comment>
<dbReference type="InterPro" id="IPR019808">
    <property type="entry name" value="Histidine_triad_CS"/>
</dbReference>
<evidence type="ECO:0000313" key="5">
    <source>
        <dbReference type="Proteomes" id="UP000323164"/>
    </source>
</evidence>
<protein>
    <submittedName>
        <fullName evidence="4">Histidine triad nucleotide-binding protein</fullName>
    </submittedName>
</protein>
<dbReference type="PROSITE" id="PS00892">
    <property type="entry name" value="HIT_1"/>
    <property type="match status" value="1"/>
</dbReference>
<dbReference type="Pfam" id="PF01230">
    <property type="entry name" value="HIT"/>
    <property type="match status" value="1"/>
</dbReference>
<dbReference type="InterPro" id="IPR036265">
    <property type="entry name" value="HIT-like_sf"/>
</dbReference>
<evidence type="ECO:0000259" key="3">
    <source>
        <dbReference type="PROSITE" id="PS51084"/>
    </source>
</evidence>
<gene>
    <name evidence="4" type="ORF">FW784_00560</name>
</gene>
<dbReference type="AlphaFoldDB" id="A0A5D8ZAM8"/>
<comment type="caution">
    <text evidence="4">The sequence shown here is derived from an EMBL/GenBank/DDBJ whole genome shotgun (WGS) entry which is preliminary data.</text>
</comment>
<dbReference type="PROSITE" id="PS51084">
    <property type="entry name" value="HIT_2"/>
    <property type="match status" value="1"/>
</dbReference>
<dbReference type="Proteomes" id="UP000323164">
    <property type="component" value="Unassembled WGS sequence"/>
</dbReference>
<dbReference type="RefSeq" id="WP_149351423.1">
    <property type="nucleotide sequence ID" value="NZ_VTRV01000004.1"/>
</dbReference>
<feature type="active site" description="Tele-AMP-histidine intermediate" evidence="1">
    <location>
        <position position="103"/>
    </location>
</feature>
<dbReference type="OrthoDB" id="9784774at2"/>
<organism evidence="4 5">
    <name type="scientific">Cognatilysobacter lacus</name>
    <dbReference type="NCBI Taxonomy" id="1643323"/>
    <lineage>
        <taxon>Bacteria</taxon>
        <taxon>Pseudomonadati</taxon>
        <taxon>Pseudomonadota</taxon>
        <taxon>Gammaproteobacteria</taxon>
        <taxon>Lysobacterales</taxon>
        <taxon>Lysobacteraceae</taxon>
        <taxon>Cognatilysobacter</taxon>
    </lineage>
</organism>
<proteinExistence type="predicted"/>
<sequence length="119" mass="12838">MSDSDTTLFGKIIRRETPADIVFEDDDLIAFRDIAPSAPVHVLFVPKTPIASLDAARPEHAALLGRLMLAAADYARREGFARDGYRVVVNSGRDAGQTVFQLHLHLLAGAALGGFGARH</sequence>
<dbReference type="InterPro" id="IPR011146">
    <property type="entry name" value="HIT-like"/>
</dbReference>
<dbReference type="GO" id="GO:0003824">
    <property type="term" value="F:catalytic activity"/>
    <property type="evidence" value="ECO:0007669"/>
    <property type="project" value="InterPro"/>
</dbReference>
<dbReference type="Gene3D" id="3.30.428.10">
    <property type="entry name" value="HIT-like"/>
    <property type="match status" value="1"/>
</dbReference>
<dbReference type="CDD" id="cd01276">
    <property type="entry name" value="PKCI_related"/>
    <property type="match status" value="1"/>
</dbReference>
<dbReference type="SUPFAM" id="SSF54197">
    <property type="entry name" value="HIT-like"/>
    <property type="match status" value="1"/>
</dbReference>
<dbReference type="InterPro" id="IPR001310">
    <property type="entry name" value="Histidine_triad_HIT"/>
</dbReference>
<evidence type="ECO:0000256" key="1">
    <source>
        <dbReference type="PIRSR" id="PIRSR601310-1"/>
    </source>
</evidence>
<dbReference type="PANTHER" id="PTHR23089">
    <property type="entry name" value="HISTIDINE TRIAD HIT PROTEIN"/>
    <property type="match status" value="1"/>
</dbReference>
<name>A0A5D8ZAM8_9GAMM</name>